<proteinExistence type="predicted"/>
<protein>
    <submittedName>
        <fullName evidence="1">Uncharacterized protein</fullName>
    </submittedName>
</protein>
<name>A0AAD1XHL5_EUPCR</name>
<sequence>MSKKFTRPPVPSPRYESVFKLNDHGVFGKYLNKVASSAIDKSTATSGFTFSKNGSSPTVISTKLDRRKFSQPIELKLTKPLTKKNIKSSNDERIQGLLEKFQKDLKSTKRRSLEVNTKRDLPKQRTLSELRKSLPRKIVKSHNIVLSGDIRSRIRGRILFDPTQKNPQFRSCTTPRTKSFKKMGKRRKSHCCCWVF</sequence>
<keyword evidence="2" id="KW-1185">Reference proteome</keyword>
<dbReference type="Proteomes" id="UP001295684">
    <property type="component" value="Unassembled WGS sequence"/>
</dbReference>
<evidence type="ECO:0000313" key="1">
    <source>
        <dbReference type="EMBL" id="CAI2372886.1"/>
    </source>
</evidence>
<comment type="caution">
    <text evidence="1">The sequence shown here is derived from an EMBL/GenBank/DDBJ whole genome shotgun (WGS) entry which is preliminary data.</text>
</comment>
<accession>A0AAD1XHL5</accession>
<dbReference type="EMBL" id="CAMPGE010014201">
    <property type="protein sequence ID" value="CAI2372886.1"/>
    <property type="molecule type" value="Genomic_DNA"/>
</dbReference>
<reference evidence="1" key="1">
    <citation type="submission" date="2023-07" db="EMBL/GenBank/DDBJ databases">
        <authorList>
            <consortium name="AG Swart"/>
            <person name="Singh M."/>
            <person name="Singh A."/>
            <person name="Seah K."/>
            <person name="Emmerich C."/>
        </authorList>
    </citation>
    <scope>NUCLEOTIDE SEQUENCE</scope>
    <source>
        <strain evidence="1">DP1</strain>
    </source>
</reference>
<evidence type="ECO:0000313" key="2">
    <source>
        <dbReference type="Proteomes" id="UP001295684"/>
    </source>
</evidence>
<dbReference type="AlphaFoldDB" id="A0AAD1XHL5"/>
<organism evidence="1 2">
    <name type="scientific">Euplotes crassus</name>
    <dbReference type="NCBI Taxonomy" id="5936"/>
    <lineage>
        <taxon>Eukaryota</taxon>
        <taxon>Sar</taxon>
        <taxon>Alveolata</taxon>
        <taxon>Ciliophora</taxon>
        <taxon>Intramacronucleata</taxon>
        <taxon>Spirotrichea</taxon>
        <taxon>Hypotrichia</taxon>
        <taxon>Euplotida</taxon>
        <taxon>Euplotidae</taxon>
        <taxon>Moneuplotes</taxon>
    </lineage>
</organism>
<gene>
    <name evidence="1" type="ORF">ECRASSUSDP1_LOCUS14222</name>
</gene>